<gene>
    <name evidence="1" type="ORF">NP233_g903</name>
</gene>
<comment type="caution">
    <text evidence="1">The sequence shown here is derived from an EMBL/GenBank/DDBJ whole genome shotgun (WGS) entry which is preliminary data.</text>
</comment>
<name>A0AAD5YVD3_9AGAR</name>
<accession>A0AAD5YVD3</accession>
<keyword evidence="2" id="KW-1185">Reference proteome</keyword>
<dbReference type="Proteomes" id="UP001213000">
    <property type="component" value="Unassembled WGS sequence"/>
</dbReference>
<sequence length="156" mass="18255">MFDTELLREIGLDPSTIWPIVTPRPPPLPVTPEHKIPEIHAQHIAVPPEPFLGTEEEEELMDALSPAYDQLNISKFWWLLEILPLHLRYQKGNNEWVTRVGSNLARPRFIPKQIKNGVKIHRSVKMRMAAQYEDEKKKGKRYKPKAHLRVEPTWID</sequence>
<evidence type="ECO:0000313" key="2">
    <source>
        <dbReference type="Proteomes" id="UP001213000"/>
    </source>
</evidence>
<evidence type="ECO:0000313" key="1">
    <source>
        <dbReference type="EMBL" id="KAJ3575742.1"/>
    </source>
</evidence>
<protein>
    <submittedName>
        <fullName evidence="1">Uncharacterized protein</fullName>
    </submittedName>
</protein>
<dbReference type="EMBL" id="JANIEX010000028">
    <property type="protein sequence ID" value="KAJ3575742.1"/>
    <property type="molecule type" value="Genomic_DNA"/>
</dbReference>
<proteinExistence type="predicted"/>
<organism evidence="1 2">
    <name type="scientific">Leucocoprinus birnbaumii</name>
    <dbReference type="NCBI Taxonomy" id="56174"/>
    <lineage>
        <taxon>Eukaryota</taxon>
        <taxon>Fungi</taxon>
        <taxon>Dikarya</taxon>
        <taxon>Basidiomycota</taxon>
        <taxon>Agaricomycotina</taxon>
        <taxon>Agaricomycetes</taxon>
        <taxon>Agaricomycetidae</taxon>
        <taxon>Agaricales</taxon>
        <taxon>Agaricineae</taxon>
        <taxon>Agaricaceae</taxon>
        <taxon>Leucocoprinus</taxon>
    </lineage>
</organism>
<reference evidence="1" key="1">
    <citation type="submission" date="2022-07" db="EMBL/GenBank/DDBJ databases">
        <title>Genome Sequence of Leucocoprinus birnbaumii.</title>
        <authorList>
            <person name="Buettner E."/>
        </authorList>
    </citation>
    <scope>NUCLEOTIDE SEQUENCE</scope>
    <source>
        <strain evidence="1">VT141</strain>
    </source>
</reference>
<dbReference type="AlphaFoldDB" id="A0AAD5YVD3"/>